<protein>
    <submittedName>
        <fullName evidence="1">Uncharacterized protein</fullName>
    </submittedName>
</protein>
<accession>A0A0F9N9R8</accession>
<comment type="caution">
    <text evidence="1">The sequence shown here is derived from an EMBL/GenBank/DDBJ whole genome shotgun (WGS) entry which is preliminary data.</text>
</comment>
<gene>
    <name evidence="1" type="ORF">LCGC14_0993320</name>
</gene>
<proteinExistence type="predicted"/>
<organism evidence="1">
    <name type="scientific">marine sediment metagenome</name>
    <dbReference type="NCBI Taxonomy" id="412755"/>
    <lineage>
        <taxon>unclassified sequences</taxon>
        <taxon>metagenomes</taxon>
        <taxon>ecological metagenomes</taxon>
    </lineage>
</organism>
<sequence>SLEQLLTFSHERDGISAIYDRKIIIEDGILLAENILAVEKTLSIPGEYNKVTGIADYTSEQETNASVIEVIPSHGAYYDNVPQYGPNTISGYSYYYYDESGNGIHSTIFIAKTDGTEIKAIGFDYDGNSMFEPFKSELVERHIISRESDSTDSHDYSKYFGLVDFNPNKPSGDGFFLEPTFRDSLYDIWKSQYTGETTQLILLINKLTIDKFLADHSTKVILEDLGDQMIAIGAGMTLAKVFGTVGLMVPPPWSVITGPLFSMTGFLIGYFTTSLFQQTINQEYNNHYLASQTFHNPTFDSAQTQTLSSKSWNDRTYGETVTNTLQGSSTGIFYPVKVETDKFAYESEVLLAPGGIDKTIGIFAKIKNIALDYALQTRSYMAYSDWGDPKFESFFYLEDGKTPRNLEQFSYMRNSIMYTENAIASATTANNDTNYDRILPYMVNELPTLIFADSKGSIIIPEFYLDYPIMVDSDEFAILKNDYYSIYKVFNESSNTIQLIPKSSSHDLYSQIVYFDAYIIDTKLGTETVIEEFRNGYIYDNSTGILTLEPYIFNIFARKISENPNIDIIFDFKIEKYRNISDTSITSEAQNNRIATMQSIHASILEYTYQATIAQKTQERLNEIAYTVFITTASTILSLGLASATKAIGRAISGGVSLSISSISQGIATGMVKLVGAVISEVYEELYVDPLIEAFVSESVKANGGNWYEQIFWSSLAESGRETGLSMVTRTVTQLPGVISQIQTSQSLDITAGNSIIGMNQLVTDTKAQSSNAQSSNTLGGEIKSTLLSSLLVFAGIGAGGIFGSAGIGLANLMTTFGMIVETGGQVKDIVEASLKTKGVRAPDVDIDIHSDTSDAWKSRIVRNIKKESEVSTIPDSSKPQPSKRFVSKVLETGRTDFDWNAFIEHTNRMIENPNIRFKPDTEYNGPNIERSRQAEINEIQEKLKTTMGFLEVFKRELSSIIPIELLSKTEKLTDTVFSNLFFEAWYLYNNKVKKFLDNPDFYLTRDMLDNWRKKLENNLGIALKASPEKAINFISTYLNLNKDKIFDTREQWMTHRRSAKSRHPNLDENYFKKIDSLEKAFFLGFFFSDGTIGSSQGVRKTIVLELGANKPHYRTSDFRLLIQWCNALGLDPKKIGPKYYTAKRENLKALYIQFSSETLAKSLYDLGYVGARSEFDTQWPTRDWDVDDWLKPIFDLMFAFGVYNGEGKVGETRITSKSKSYLEAIKEKINTPFEVKPHNTENTASDLYLSGQLLNIMQAIYPNGLKFKRHFFRPQNVEMVFRSVMTKELLQALVRLISVSEIARCFGVPQDRINNLINRWGIVMEAKIAFDNFLGEDTLEDGGGIGFFQLKKYYSEDLIKKLEAKGTTVNKEQLIGITRQAQTNRIVYLQKGTETREWIHIFLKHQKDFQDKFQRTNEFEIAKLIFDTLSDPTNRPERTVTVYKNKEYIYRIGRERLHIIVDEDGWIQTAYPGFW</sequence>
<name>A0A0F9N9R8_9ZZZZ</name>
<evidence type="ECO:0000313" key="1">
    <source>
        <dbReference type="EMBL" id="KKN14719.1"/>
    </source>
</evidence>
<dbReference type="EMBL" id="LAZR01003790">
    <property type="protein sequence ID" value="KKN14719.1"/>
    <property type="molecule type" value="Genomic_DNA"/>
</dbReference>
<feature type="non-terminal residue" evidence="1">
    <location>
        <position position="1"/>
    </location>
</feature>
<reference evidence="1" key="1">
    <citation type="journal article" date="2015" name="Nature">
        <title>Complex archaea that bridge the gap between prokaryotes and eukaryotes.</title>
        <authorList>
            <person name="Spang A."/>
            <person name="Saw J.H."/>
            <person name="Jorgensen S.L."/>
            <person name="Zaremba-Niedzwiedzka K."/>
            <person name="Martijn J."/>
            <person name="Lind A.E."/>
            <person name="van Eijk R."/>
            <person name="Schleper C."/>
            <person name="Guy L."/>
            <person name="Ettema T.J."/>
        </authorList>
    </citation>
    <scope>NUCLEOTIDE SEQUENCE</scope>
</reference>